<name>A0A1Y1IIA6_KLENI</name>
<evidence type="ECO:0000313" key="2">
    <source>
        <dbReference type="Proteomes" id="UP000054558"/>
    </source>
</evidence>
<keyword evidence="2" id="KW-1185">Reference proteome</keyword>
<gene>
    <name evidence="1" type="ORF">KFL_006630070</name>
</gene>
<dbReference type="EMBL" id="DF237612">
    <property type="protein sequence ID" value="GAQ90620.1"/>
    <property type="molecule type" value="Genomic_DNA"/>
</dbReference>
<dbReference type="AlphaFoldDB" id="A0A1Y1IIA6"/>
<reference evidence="1 2" key="1">
    <citation type="journal article" date="2014" name="Nat. Commun.">
        <title>Klebsormidium flaccidum genome reveals primary factors for plant terrestrial adaptation.</title>
        <authorList>
            <person name="Hori K."/>
            <person name="Maruyama F."/>
            <person name="Fujisawa T."/>
            <person name="Togashi T."/>
            <person name="Yamamoto N."/>
            <person name="Seo M."/>
            <person name="Sato S."/>
            <person name="Yamada T."/>
            <person name="Mori H."/>
            <person name="Tajima N."/>
            <person name="Moriyama T."/>
            <person name="Ikeuchi M."/>
            <person name="Watanabe M."/>
            <person name="Wada H."/>
            <person name="Kobayashi K."/>
            <person name="Saito M."/>
            <person name="Masuda T."/>
            <person name="Sasaki-Sekimoto Y."/>
            <person name="Mashiguchi K."/>
            <person name="Awai K."/>
            <person name="Shimojima M."/>
            <person name="Masuda S."/>
            <person name="Iwai M."/>
            <person name="Nobusawa T."/>
            <person name="Narise T."/>
            <person name="Kondo S."/>
            <person name="Saito H."/>
            <person name="Sato R."/>
            <person name="Murakawa M."/>
            <person name="Ihara Y."/>
            <person name="Oshima-Yamada Y."/>
            <person name="Ohtaka K."/>
            <person name="Satoh M."/>
            <person name="Sonobe K."/>
            <person name="Ishii M."/>
            <person name="Ohtani R."/>
            <person name="Kanamori-Sato M."/>
            <person name="Honoki R."/>
            <person name="Miyazaki D."/>
            <person name="Mochizuki H."/>
            <person name="Umetsu J."/>
            <person name="Higashi K."/>
            <person name="Shibata D."/>
            <person name="Kamiya Y."/>
            <person name="Sato N."/>
            <person name="Nakamura Y."/>
            <person name="Tabata S."/>
            <person name="Ida S."/>
            <person name="Kurokawa K."/>
            <person name="Ohta H."/>
        </authorList>
    </citation>
    <scope>NUCLEOTIDE SEQUENCE [LARGE SCALE GENOMIC DNA]</scope>
    <source>
        <strain evidence="1 2">NIES-2285</strain>
    </source>
</reference>
<protein>
    <submittedName>
        <fullName evidence="1">Uncharacterized protein</fullName>
    </submittedName>
</protein>
<dbReference type="Proteomes" id="UP000054558">
    <property type="component" value="Unassembled WGS sequence"/>
</dbReference>
<sequence>MATESWERAKTCIGCGQIKEARDFGVNRSKKDCLSKYCRGCVSAHQAAKRDREPTDEPQKCWQCGLVKPATEFHANKKSPTGRRRECSQCVNEVTRELNARRRESKDGAFVRSKKRCTACGEEKAAEHYHRRKGPADGLSYMCKPCTTAYFARWKEQRRAAAKALAEVEVKNNPDVLEEKKA</sequence>
<accession>A0A1Y1IIA6</accession>
<organism evidence="1 2">
    <name type="scientific">Klebsormidium nitens</name>
    <name type="common">Green alga</name>
    <name type="synonym">Ulothrix nitens</name>
    <dbReference type="NCBI Taxonomy" id="105231"/>
    <lineage>
        <taxon>Eukaryota</taxon>
        <taxon>Viridiplantae</taxon>
        <taxon>Streptophyta</taxon>
        <taxon>Klebsormidiophyceae</taxon>
        <taxon>Klebsormidiales</taxon>
        <taxon>Klebsormidiaceae</taxon>
        <taxon>Klebsormidium</taxon>
    </lineage>
</organism>
<evidence type="ECO:0000313" key="1">
    <source>
        <dbReference type="EMBL" id="GAQ90620.1"/>
    </source>
</evidence>
<proteinExistence type="predicted"/>